<comment type="caution">
    <text evidence="1">The sequence shown here is derived from an EMBL/GenBank/DDBJ whole genome shotgun (WGS) entry which is preliminary data.</text>
</comment>
<gene>
    <name evidence="1" type="ORF">E2C01_025694</name>
</gene>
<evidence type="ECO:0000313" key="1">
    <source>
        <dbReference type="EMBL" id="MPC32384.1"/>
    </source>
</evidence>
<evidence type="ECO:0000313" key="2">
    <source>
        <dbReference type="Proteomes" id="UP000324222"/>
    </source>
</evidence>
<proteinExistence type="predicted"/>
<organism evidence="1 2">
    <name type="scientific">Portunus trituberculatus</name>
    <name type="common">Swimming crab</name>
    <name type="synonym">Neptunus trituberculatus</name>
    <dbReference type="NCBI Taxonomy" id="210409"/>
    <lineage>
        <taxon>Eukaryota</taxon>
        <taxon>Metazoa</taxon>
        <taxon>Ecdysozoa</taxon>
        <taxon>Arthropoda</taxon>
        <taxon>Crustacea</taxon>
        <taxon>Multicrustacea</taxon>
        <taxon>Malacostraca</taxon>
        <taxon>Eumalacostraca</taxon>
        <taxon>Eucarida</taxon>
        <taxon>Decapoda</taxon>
        <taxon>Pleocyemata</taxon>
        <taxon>Brachyura</taxon>
        <taxon>Eubrachyura</taxon>
        <taxon>Portunoidea</taxon>
        <taxon>Portunidae</taxon>
        <taxon>Portuninae</taxon>
        <taxon>Portunus</taxon>
    </lineage>
</organism>
<accession>A0A5B7EIM5</accession>
<name>A0A5B7EIM5_PORTR</name>
<dbReference type="AlphaFoldDB" id="A0A5B7EIM5"/>
<keyword evidence="2" id="KW-1185">Reference proteome</keyword>
<sequence>MRQSPSPLLTYGTVGAEGTKRFSLVGENNTLKADGRQMVHSSWPLHDQEWTIHFLLQQRAKLAMLHCQLHRPHSSEITTSCQSRLSSSCCLVPLLRRLPDCSHCSLPESESLSSKSAKLPQYWMYSMLKGNVCTLPRSESKDHRDTMNEVSKRDFSIDDAESLLIFNRIMKIQLENPSNHYSLLKVKEEHNSMVIRIVREGNAQAGFSFSPKVNRHIFVITFA</sequence>
<dbReference type="EMBL" id="VSRR010002616">
    <property type="protein sequence ID" value="MPC32384.1"/>
    <property type="molecule type" value="Genomic_DNA"/>
</dbReference>
<reference evidence="1 2" key="1">
    <citation type="submission" date="2019-05" db="EMBL/GenBank/DDBJ databases">
        <title>Another draft genome of Portunus trituberculatus and its Hox gene families provides insights of decapod evolution.</title>
        <authorList>
            <person name="Jeong J.-H."/>
            <person name="Song I."/>
            <person name="Kim S."/>
            <person name="Choi T."/>
            <person name="Kim D."/>
            <person name="Ryu S."/>
            <person name="Kim W."/>
        </authorList>
    </citation>
    <scope>NUCLEOTIDE SEQUENCE [LARGE SCALE GENOMIC DNA]</scope>
    <source>
        <tissue evidence="1">Muscle</tissue>
    </source>
</reference>
<dbReference type="Proteomes" id="UP000324222">
    <property type="component" value="Unassembled WGS sequence"/>
</dbReference>
<protein>
    <submittedName>
        <fullName evidence="1">Uncharacterized protein</fullName>
    </submittedName>
</protein>